<gene>
    <name evidence="2" type="ORF">I302_102520</name>
</gene>
<protein>
    <submittedName>
        <fullName evidence="2">Uncharacterized protein</fullName>
    </submittedName>
</protein>
<feature type="compositionally biased region" description="Basic and acidic residues" evidence="1">
    <location>
        <begin position="377"/>
        <end position="389"/>
    </location>
</feature>
<feature type="compositionally biased region" description="Pro residues" evidence="1">
    <location>
        <begin position="529"/>
        <end position="562"/>
    </location>
</feature>
<evidence type="ECO:0000313" key="2">
    <source>
        <dbReference type="EMBL" id="WVW80535.1"/>
    </source>
</evidence>
<name>A0AAJ8M7E8_9TREE</name>
<feature type="compositionally biased region" description="Low complexity" evidence="1">
    <location>
        <begin position="19"/>
        <end position="29"/>
    </location>
</feature>
<feature type="region of interest" description="Disordered" evidence="1">
    <location>
        <begin position="1"/>
        <end position="68"/>
    </location>
</feature>
<feature type="compositionally biased region" description="Basic and acidic residues" evidence="1">
    <location>
        <begin position="205"/>
        <end position="224"/>
    </location>
</feature>
<proteinExistence type="predicted"/>
<keyword evidence="3" id="KW-1185">Reference proteome</keyword>
<feature type="compositionally biased region" description="Pro residues" evidence="1">
    <location>
        <begin position="570"/>
        <end position="580"/>
    </location>
</feature>
<feature type="region of interest" description="Disordered" evidence="1">
    <location>
        <begin position="369"/>
        <end position="597"/>
    </location>
</feature>
<dbReference type="GeneID" id="30205609"/>
<feature type="compositionally biased region" description="Gly residues" evidence="1">
    <location>
        <begin position="150"/>
        <end position="162"/>
    </location>
</feature>
<accession>A0AAJ8M7E8</accession>
<sequence length="597" mass="64412">MAPRESYPDSLTADHLTDPSVSPSFSSISPKPPAPDPNINPFSPLSPDLPENRLNARNNEDDQVTRLLGLSSPHKDLVIYTRRELLRIGKSSRQRGPPEGMNSLDTWYGAISKTNVQQVDDPAIAWIGPPSNSSRRGGFGEGFGFGGGIGGGRGIGGRGGRNIGLRRQPESSLDANGLPIDNRSYGGQMGRFSVRNPGNSTMRLGSDEDKRREDEWRRPDRDNVRGGLRRNNYPREEDNSEPAWMDDTAPVDPAIVDSADPLVQFIPGEDMIAAHKRAMKSRNVGADWRGDGGNLPAFFGGDPAIASSSAPAPPPGLIKPKSFNAADYLKQAEDVSDEEIAPQPVQPPAPPASAFSSRFQKFFSLTPEAAAPVAEARPNDEEVKGDRTAKLMGLLSSKSPELPYTPSPSEQLRHLSSPPPVADNQGGHLSPNFYGSSGGPPGPPPPPPSHANALLQQLYGNAPQERQQLPADPLQLLNQAQRQGGYHRPPHMSLPPQFARPPNMYDDTNMYQPHHFARPQQPHFATANGPPPPGFMPPPPPPFFEQGGPPPRPPGYPIPNFPPQQQQAAPPRPYPPPPLGPAQQDMLATLFAGLGPR</sequence>
<evidence type="ECO:0000313" key="3">
    <source>
        <dbReference type="Proteomes" id="UP000092730"/>
    </source>
</evidence>
<feature type="region of interest" description="Disordered" evidence="1">
    <location>
        <begin position="334"/>
        <end position="354"/>
    </location>
</feature>
<dbReference type="Proteomes" id="UP000092730">
    <property type="component" value="Chromosome 1"/>
</dbReference>
<dbReference type="KEGG" id="kbi:30205609"/>
<dbReference type="RefSeq" id="XP_065725572.1">
    <property type="nucleotide sequence ID" value="XM_065869500.1"/>
</dbReference>
<feature type="region of interest" description="Disordered" evidence="1">
    <location>
        <begin position="150"/>
        <end position="248"/>
    </location>
</feature>
<feature type="compositionally biased region" description="Polar residues" evidence="1">
    <location>
        <begin position="454"/>
        <end position="467"/>
    </location>
</feature>
<organism evidence="2 3">
    <name type="scientific">Kwoniella bestiolae CBS 10118</name>
    <dbReference type="NCBI Taxonomy" id="1296100"/>
    <lineage>
        <taxon>Eukaryota</taxon>
        <taxon>Fungi</taxon>
        <taxon>Dikarya</taxon>
        <taxon>Basidiomycota</taxon>
        <taxon>Agaricomycotina</taxon>
        <taxon>Tremellomycetes</taxon>
        <taxon>Tremellales</taxon>
        <taxon>Cryptococcaceae</taxon>
        <taxon>Kwoniella</taxon>
    </lineage>
</organism>
<evidence type="ECO:0000256" key="1">
    <source>
        <dbReference type="SAM" id="MobiDB-lite"/>
    </source>
</evidence>
<feature type="compositionally biased region" description="Pro residues" evidence="1">
    <location>
        <begin position="440"/>
        <end position="449"/>
    </location>
</feature>
<reference evidence="2" key="2">
    <citation type="submission" date="2024-02" db="EMBL/GenBank/DDBJ databases">
        <title>Comparative genomics of Cryptococcus and Kwoniella reveals pathogenesis evolution and contrasting modes of karyotype evolution via chromosome fusion or intercentromeric recombination.</title>
        <authorList>
            <person name="Coelho M.A."/>
            <person name="David-Palma M."/>
            <person name="Shea T."/>
            <person name="Bowers K."/>
            <person name="McGinley-Smith S."/>
            <person name="Mohammad A.W."/>
            <person name="Gnirke A."/>
            <person name="Yurkov A.M."/>
            <person name="Nowrousian M."/>
            <person name="Sun S."/>
            <person name="Cuomo C.A."/>
            <person name="Heitman J."/>
        </authorList>
    </citation>
    <scope>NUCLEOTIDE SEQUENCE</scope>
    <source>
        <strain evidence="2">CBS 10118</strain>
    </source>
</reference>
<reference evidence="2" key="1">
    <citation type="submission" date="2013-07" db="EMBL/GenBank/DDBJ databases">
        <authorList>
            <consortium name="The Broad Institute Genome Sequencing Platform"/>
            <person name="Cuomo C."/>
            <person name="Litvintseva A."/>
            <person name="Chen Y."/>
            <person name="Heitman J."/>
            <person name="Sun S."/>
            <person name="Springer D."/>
            <person name="Dromer F."/>
            <person name="Young S.K."/>
            <person name="Zeng Q."/>
            <person name="Gargeya S."/>
            <person name="Fitzgerald M."/>
            <person name="Abouelleil A."/>
            <person name="Alvarado L."/>
            <person name="Berlin A.M."/>
            <person name="Chapman S.B."/>
            <person name="Dewar J."/>
            <person name="Goldberg J."/>
            <person name="Griggs A."/>
            <person name="Gujja S."/>
            <person name="Hansen M."/>
            <person name="Howarth C."/>
            <person name="Imamovic A."/>
            <person name="Larimer J."/>
            <person name="McCowan C."/>
            <person name="Murphy C."/>
            <person name="Pearson M."/>
            <person name="Priest M."/>
            <person name="Roberts A."/>
            <person name="Saif S."/>
            <person name="Shea T."/>
            <person name="Sykes S."/>
            <person name="Wortman J."/>
            <person name="Nusbaum C."/>
            <person name="Birren B."/>
        </authorList>
    </citation>
    <scope>NUCLEOTIDE SEQUENCE</scope>
    <source>
        <strain evidence="2">CBS 10118</strain>
    </source>
</reference>
<dbReference type="AlphaFoldDB" id="A0AAJ8M7E8"/>
<dbReference type="EMBL" id="CP144541">
    <property type="protein sequence ID" value="WVW80535.1"/>
    <property type="molecule type" value="Genomic_DNA"/>
</dbReference>